<dbReference type="GO" id="GO:0004176">
    <property type="term" value="F:ATP-dependent peptidase activity"/>
    <property type="evidence" value="ECO:0007669"/>
    <property type="project" value="UniProtKB-UniRule"/>
</dbReference>
<dbReference type="InterPro" id="IPR027417">
    <property type="entry name" value="P-loop_NTPase"/>
</dbReference>
<dbReference type="Pfam" id="PF13654">
    <property type="entry name" value="AAA_32"/>
    <property type="match status" value="1"/>
</dbReference>
<dbReference type="InterPro" id="IPR014721">
    <property type="entry name" value="Ribsml_uS5_D2-typ_fold_subgr"/>
</dbReference>
<dbReference type="GO" id="GO:0005524">
    <property type="term" value="F:ATP binding"/>
    <property type="evidence" value="ECO:0007669"/>
    <property type="project" value="InterPro"/>
</dbReference>
<name>A0A1M5KT46_9FIRM</name>
<dbReference type="Gene3D" id="3.30.230.10">
    <property type="match status" value="1"/>
</dbReference>
<feature type="active site" evidence="2">
    <location>
        <position position="654"/>
    </location>
</feature>
<dbReference type="RefSeq" id="WP_242938979.1">
    <property type="nucleotide sequence ID" value="NZ_FQWY01000006.1"/>
</dbReference>
<dbReference type="GO" id="GO:0004252">
    <property type="term" value="F:serine-type endopeptidase activity"/>
    <property type="evidence" value="ECO:0007669"/>
    <property type="project" value="UniProtKB-UniRule"/>
</dbReference>
<evidence type="ECO:0000256" key="2">
    <source>
        <dbReference type="PROSITE-ProRule" id="PRU01122"/>
    </source>
</evidence>
<dbReference type="EC" id="3.4.21.53" evidence="2"/>
<dbReference type="GO" id="GO:0030163">
    <property type="term" value="P:protein catabolic process"/>
    <property type="evidence" value="ECO:0007669"/>
    <property type="project" value="InterPro"/>
</dbReference>
<keyword evidence="3" id="KW-0175">Coiled coil</keyword>
<evidence type="ECO:0000256" key="3">
    <source>
        <dbReference type="SAM" id="Coils"/>
    </source>
</evidence>
<dbReference type="SUPFAM" id="SSF52540">
    <property type="entry name" value="P-loop containing nucleoside triphosphate hydrolases"/>
    <property type="match status" value="1"/>
</dbReference>
<dbReference type="InterPro" id="IPR008269">
    <property type="entry name" value="Lon_proteolytic"/>
</dbReference>
<dbReference type="STRING" id="1123382.SAMN02745221_00462"/>
<dbReference type="InterPro" id="IPR020568">
    <property type="entry name" value="Ribosomal_Su5_D2-typ_SF"/>
</dbReference>
<keyword evidence="2" id="KW-0378">Hydrolase</keyword>
<dbReference type="Pfam" id="PF05362">
    <property type="entry name" value="Lon_C"/>
    <property type="match status" value="1"/>
</dbReference>
<keyword evidence="2" id="KW-0720">Serine protease</keyword>
<protein>
    <recommendedName>
        <fullName evidence="2">endopeptidase La</fullName>
        <ecNumber evidence="2">3.4.21.53</ecNumber>
    </recommendedName>
</protein>
<evidence type="ECO:0000256" key="1">
    <source>
        <dbReference type="ARBA" id="ARBA00022670"/>
    </source>
</evidence>
<dbReference type="Pfam" id="PF20437">
    <property type="entry name" value="LonC_helical"/>
    <property type="match status" value="1"/>
</dbReference>
<gene>
    <name evidence="5" type="ORF">SAMN02745221_00462</name>
</gene>
<evidence type="ECO:0000313" key="6">
    <source>
        <dbReference type="Proteomes" id="UP000242329"/>
    </source>
</evidence>
<reference evidence="6" key="1">
    <citation type="submission" date="2016-11" db="EMBL/GenBank/DDBJ databases">
        <authorList>
            <person name="Varghese N."/>
            <person name="Submissions S."/>
        </authorList>
    </citation>
    <scope>NUCLEOTIDE SEQUENCE [LARGE SCALE GENOMIC DNA]</scope>
    <source>
        <strain evidence="6">DSM 11003</strain>
    </source>
</reference>
<dbReference type="GO" id="GO:0006508">
    <property type="term" value="P:proteolysis"/>
    <property type="evidence" value="ECO:0007669"/>
    <property type="project" value="UniProtKB-KW"/>
</dbReference>
<comment type="catalytic activity">
    <reaction evidence="2">
        <text>Hydrolysis of proteins in presence of ATP.</text>
        <dbReference type="EC" id="3.4.21.53"/>
    </reaction>
</comment>
<dbReference type="InterPro" id="IPR046844">
    <property type="entry name" value="Lon-like_helical"/>
</dbReference>
<dbReference type="Pfam" id="PF20436">
    <property type="entry name" value="LonB_AAA-LID"/>
    <property type="match status" value="1"/>
</dbReference>
<comment type="similarity">
    <text evidence="2">Belongs to the peptidase S16 family.</text>
</comment>
<dbReference type="EMBL" id="FQWY01000006">
    <property type="protein sequence ID" value="SHG55974.1"/>
    <property type="molecule type" value="Genomic_DNA"/>
</dbReference>
<dbReference type="PRINTS" id="PR00830">
    <property type="entry name" value="ENDOLAPTASE"/>
</dbReference>
<keyword evidence="1 2" id="KW-0645">Protease</keyword>
<dbReference type="InterPro" id="IPR046843">
    <property type="entry name" value="LonB_AAA-LID"/>
</dbReference>
<dbReference type="Gene3D" id="3.40.50.300">
    <property type="entry name" value="P-loop containing nucleotide triphosphate hydrolases"/>
    <property type="match status" value="2"/>
</dbReference>
<dbReference type="Proteomes" id="UP000242329">
    <property type="component" value="Unassembled WGS sequence"/>
</dbReference>
<evidence type="ECO:0000313" key="5">
    <source>
        <dbReference type="EMBL" id="SHG55974.1"/>
    </source>
</evidence>
<dbReference type="PANTHER" id="PTHR10046">
    <property type="entry name" value="ATP DEPENDENT LON PROTEASE FAMILY MEMBER"/>
    <property type="match status" value="1"/>
</dbReference>
<feature type="active site" evidence="2">
    <location>
        <position position="697"/>
    </location>
</feature>
<keyword evidence="6" id="KW-1185">Reference proteome</keyword>
<feature type="coiled-coil region" evidence="3">
    <location>
        <begin position="210"/>
        <end position="244"/>
    </location>
</feature>
<dbReference type="InterPro" id="IPR027065">
    <property type="entry name" value="Lon_Prtase"/>
</dbReference>
<organism evidence="5 6">
    <name type="scientific">Thermosyntropha lipolytica DSM 11003</name>
    <dbReference type="NCBI Taxonomy" id="1123382"/>
    <lineage>
        <taxon>Bacteria</taxon>
        <taxon>Bacillati</taxon>
        <taxon>Bacillota</taxon>
        <taxon>Clostridia</taxon>
        <taxon>Eubacteriales</taxon>
        <taxon>Syntrophomonadaceae</taxon>
        <taxon>Thermosyntropha</taxon>
    </lineage>
</organism>
<sequence>METNRYKVKVKDLRKKCNPGIFKFKSTAELKPLSGIIAQERALKAVSLGIDIDHPGYNVYLSGAVGCGKMTLARQVLENKAKKEPVPSDWCYVYNFKNPDAPKALELPPGQGKVLQKAVAENIESIIDSLIKALNSEEFENKKNQILNNFMEETNRRYLKLEEEARAYGFTIARNESGITTIPLKDGQIMSQEDFMRLSDEERDEIMKKGAVVQEKLNEALRQYRELEKNVREQVKALEDETAREVIKPYFNKLIEKYRDFPEVTTYLEEMQEDLLENKDSFIKHDDSPLGFLTHVSKRSLFRRYQVNLIVDNSELKHAPVIFETNPTYANLFGQIEYEGEFGILSTDFSKIKAGAVHRANGGYLVLNVDDILNNFYVWDKLKKVIKNQEITIESIGRMIGITNTETLQPEPIPCHIKVVLIGEPIYYYLLYNYDNDFQKLFKIRADFDTEMERSRKHMYDYARFVCSVCTSKGLKHFTPQAVAQLVEYGSRLVEHQDKLTTLFNKLEEIIYEADCLARYENEELVTGEHVKKAIEEKKNRSSLLEDKIQEYIKEGTLLIDTKSWKIGEINGLAVYDLGDYSFGKPVRITAKTFMGEKGLVNIEREIHLSGRIHSKGVLILSGFLGAKYAQDKPLSLSASLTFEQSYSGIEGDSASSAELYALLSSLAEVPIYQGIAVTGSVNQNGEIQPVGGVNQKIEGFFKVCKEQGLNGKQGVIIPKQNIPQLMLDEEVIEAVKAKKFNIWAVEHIDEGLEILTGMEAGKPDKNGKYPPGTIHYLVDNKLRSWSRRQNRIAKTEGKGKTRGYRRNAW</sequence>
<dbReference type="AlphaFoldDB" id="A0A1M5KT46"/>
<dbReference type="InterPro" id="IPR041699">
    <property type="entry name" value="AAA_32"/>
</dbReference>
<feature type="domain" description="Lon proteolytic" evidence="4">
    <location>
        <begin position="564"/>
        <end position="759"/>
    </location>
</feature>
<dbReference type="PROSITE" id="PS51786">
    <property type="entry name" value="LON_PROTEOLYTIC"/>
    <property type="match status" value="1"/>
</dbReference>
<dbReference type="Gene3D" id="1.10.8.60">
    <property type="match status" value="1"/>
</dbReference>
<proteinExistence type="inferred from homology"/>
<evidence type="ECO:0000259" key="4">
    <source>
        <dbReference type="PROSITE" id="PS51786"/>
    </source>
</evidence>
<dbReference type="SUPFAM" id="SSF54211">
    <property type="entry name" value="Ribosomal protein S5 domain 2-like"/>
    <property type="match status" value="1"/>
</dbReference>
<accession>A0A1M5KT46</accession>